<reference evidence="2" key="1">
    <citation type="submission" date="2021-06" db="EMBL/GenBank/DDBJ databases">
        <title>Thalassococcus sp. CAU 1522 isolated from sea sand, Republic of Korea.</title>
        <authorList>
            <person name="Kim W."/>
        </authorList>
    </citation>
    <scope>NUCLEOTIDE SEQUENCE</scope>
    <source>
        <strain evidence="2">CAU 1522</strain>
    </source>
</reference>
<gene>
    <name evidence="2" type="ORF">KUH32_08245</name>
</gene>
<protein>
    <submittedName>
        <fullName evidence="2">Hint domain-containing protein</fullName>
    </submittedName>
</protein>
<keyword evidence="3" id="KW-1185">Reference proteome</keyword>
<dbReference type="EMBL" id="JAHRWL010000001">
    <property type="protein sequence ID" value="MBV2359762.1"/>
    <property type="molecule type" value="Genomic_DNA"/>
</dbReference>
<comment type="caution">
    <text evidence="2">The sequence shown here is derived from an EMBL/GenBank/DDBJ whole genome shotgun (WGS) entry which is preliminary data.</text>
</comment>
<dbReference type="Proteomes" id="UP001166293">
    <property type="component" value="Unassembled WGS sequence"/>
</dbReference>
<evidence type="ECO:0000259" key="1">
    <source>
        <dbReference type="Pfam" id="PF13403"/>
    </source>
</evidence>
<dbReference type="Pfam" id="PF13403">
    <property type="entry name" value="Hint_2"/>
    <property type="match status" value="1"/>
</dbReference>
<dbReference type="InterPro" id="IPR028992">
    <property type="entry name" value="Hedgehog/Intein_dom"/>
</dbReference>
<dbReference type="RefSeq" id="WP_217777557.1">
    <property type="nucleotide sequence ID" value="NZ_JAHRWL010000001.1"/>
</dbReference>
<feature type="domain" description="Hedgehog/Intein (Hint)" evidence="1">
    <location>
        <begin position="34"/>
        <end position="180"/>
    </location>
</feature>
<sequence>MRKYEAAALLPDLTISFQNHVAPAIPLFEEATSAFARGTLIQTVRGPVAIEDLLPGDYIETAGGSEPVMWIGSTVFVPGDCGEASILTHLTRITPDTFGLGRPGTDLLVGPAARMVQRREKLRELIGQDAVLAPVADFADGDRLLRVQPHGGVQLFHLMLKRHTILQVGGIEMESYHPGHSAGQTMSAATRALFLSMFPNLEGLEDFGQLAMTRTTRAALESLHA</sequence>
<organism evidence="2 3">
    <name type="scientific">Thalassococcus arenae</name>
    <dbReference type="NCBI Taxonomy" id="2851652"/>
    <lineage>
        <taxon>Bacteria</taxon>
        <taxon>Pseudomonadati</taxon>
        <taxon>Pseudomonadota</taxon>
        <taxon>Alphaproteobacteria</taxon>
        <taxon>Rhodobacterales</taxon>
        <taxon>Roseobacteraceae</taxon>
        <taxon>Thalassococcus</taxon>
    </lineage>
</organism>
<accession>A0ABS6N7W1</accession>
<name>A0ABS6N7W1_9RHOB</name>
<evidence type="ECO:0000313" key="3">
    <source>
        <dbReference type="Proteomes" id="UP001166293"/>
    </source>
</evidence>
<proteinExistence type="predicted"/>
<evidence type="ECO:0000313" key="2">
    <source>
        <dbReference type="EMBL" id="MBV2359762.1"/>
    </source>
</evidence>